<keyword evidence="1" id="KW-1133">Transmembrane helix</keyword>
<accession>A0A1X9NHJ5</accession>
<feature type="transmembrane region" description="Helical" evidence="1">
    <location>
        <begin position="81"/>
        <end position="102"/>
    </location>
</feature>
<protein>
    <recommendedName>
        <fullName evidence="4">Copper resistance protein D domain-containing protein</fullName>
    </recommendedName>
</protein>
<organism evidence="2 3">
    <name type="scientific">Oceanicoccus sagamiensis</name>
    <dbReference type="NCBI Taxonomy" id="716816"/>
    <lineage>
        <taxon>Bacteria</taxon>
        <taxon>Pseudomonadati</taxon>
        <taxon>Pseudomonadota</taxon>
        <taxon>Gammaproteobacteria</taxon>
        <taxon>Cellvibrionales</taxon>
        <taxon>Spongiibacteraceae</taxon>
        <taxon>Oceanicoccus</taxon>
    </lineage>
</organism>
<dbReference type="AlphaFoldDB" id="A0A1X9NHJ5"/>
<dbReference type="KEGG" id="osg:BST96_15105"/>
<sequence length="240" mass="27079">MSAYDFTLILHIVLFCYWLGGDIGVFYSSKFVVDPSLQRETRLIATKIMMGCDMIPKICMTLMLTVGGILSEFHGIAHPTWQMVGIVLLAPFWLTVVLLLHFKHDADYIPALTKFDFYFRWLIVIGLIVSTTYSWVTGRLVDDPWMAGKLLIFAFLVFCGLMIRVGLKDFGATYGKIIADNYNDDDNQKMIKSLDRVRPWVYAIWVGLVIEAALGVVQPGSPDKVGLVEPVASEIMISQR</sequence>
<evidence type="ECO:0000313" key="2">
    <source>
        <dbReference type="EMBL" id="ARN75325.1"/>
    </source>
</evidence>
<keyword evidence="3" id="KW-1185">Reference proteome</keyword>
<keyword evidence="1" id="KW-0472">Membrane</keyword>
<evidence type="ECO:0000313" key="3">
    <source>
        <dbReference type="Proteomes" id="UP000193450"/>
    </source>
</evidence>
<feature type="transmembrane region" description="Helical" evidence="1">
    <location>
        <begin position="6"/>
        <end position="27"/>
    </location>
</feature>
<dbReference type="OrthoDB" id="3781906at2"/>
<feature type="transmembrane region" description="Helical" evidence="1">
    <location>
        <begin position="199"/>
        <end position="217"/>
    </location>
</feature>
<evidence type="ECO:0000256" key="1">
    <source>
        <dbReference type="SAM" id="Phobius"/>
    </source>
</evidence>
<feature type="transmembrane region" description="Helical" evidence="1">
    <location>
        <begin position="117"/>
        <end position="136"/>
    </location>
</feature>
<reference evidence="2 3" key="1">
    <citation type="submission" date="2016-11" db="EMBL/GenBank/DDBJ databases">
        <title>Trade-off between light-utilization and light-protection in marine flavobacteria.</title>
        <authorList>
            <person name="Kumagai Y."/>
        </authorList>
    </citation>
    <scope>NUCLEOTIDE SEQUENCE [LARGE SCALE GENOMIC DNA]</scope>
    <source>
        <strain evidence="2 3">NBRC 107125</strain>
    </source>
</reference>
<dbReference type="RefSeq" id="WP_085759500.1">
    <property type="nucleotide sequence ID" value="NZ_CP019343.1"/>
</dbReference>
<keyword evidence="1" id="KW-0812">Transmembrane</keyword>
<name>A0A1X9NHJ5_9GAMM</name>
<proteinExistence type="predicted"/>
<dbReference type="Proteomes" id="UP000193450">
    <property type="component" value="Chromosome"/>
</dbReference>
<feature type="transmembrane region" description="Helical" evidence="1">
    <location>
        <begin position="148"/>
        <end position="167"/>
    </location>
</feature>
<evidence type="ECO:0008006" key="4">
    <source>
        <dbReference type="Google" id="ProtNLM"/>
    </source>
</evidence>
<feature type="transmembrane region" description="Helical" evidence="1">
    <location>
        <begin position="48"/>
        <end position="69"/>
    </location>
</feature>
<gene>
    <name evidence="2" type="ORF">BST96_15105</name>
</gene>
<dbReference type="EMBL" id="CP019343">
    <property type="protein sequence ID" value="ARN75325.1"/>
    <property type="molecule type" value="Genomic_DNA"/>
</dbReference>